<evidence type="ECO:0000256" key="1">
    <source>
        <dbReference type="SAM" id="MobiDB-lite"/>
    </source>
</evidence>
<sequence length="165" mass="18622">MVKQGDSLNKASNMEENMELLIVQNPELQEPPLTTAKAKCRFKEEGEKIFTKPESAARSSVKCAENNEPSQKNLSQSPTHHQSPSPSNTYPKDLTHRSPCSDLMRSPKLIMSRKCQVQLLSNLWRAVRGDASIMEDGSCCCCCNRKTHMMCESHLVRVWSRAWLG</sequence>
<proteinExistence type="predicted"/>
<evidence type="ECO:0000313" key="3">
    <source>
        <dbReference type="Proteomes" id="UP001153269"/>
    </source>
</evidence>
<gene>
    <name evidence="2" type="ORF">PLEPLA_LOCUS6724</name>
</gene>
<keyword evidence="3" id="KW-1185">Reference proteome</keyword>
<feature type="compositionally biased region" description="Low complexity" evidence="1">
    <location>
        <begin position="75"/>
        <end position="87"/>
    </location>
</feature>
<feature type="region of interest" description="Disordered" evidence="1">
    <location>
        <begin position="49"/>
        <end position="98"/>
    </location>
</feature>
<accession>A0A9N7TTZ9</accession>
<dbReference type="EMBL" id="CADEAL010000347">
    <property type="protein sequence ID" value="CAB1418897.1"/>
    <property type="molecule type" value="Genomic_DNA"/>
</dbReference>
<organism evidence="2 3">
    <name type="scientific">Pleuronectes platessa</name>
    <name type="common">European plaice</name>
    <dbReference type="NCBI Taxonomy" id="8262"/>
    <lineage>
        <taxon>Eukaryota</taxon>
        <taxon>Metazoa</taxon>
        <taxon>Chordata</taxon>
        <taxon>Craniata</taxon>
        <taxon>Vertebrata</taxon>
        <taxon>Euteleostomi</taxon>
        <taxon>Actinopterygii</taxon>
        <taxon>Neopterygii</taxon>
        <taxon>Teleostei</taxon>
        <taxon>Neoteleostei</taxon>
        <taxon>Acanthomorphata</taxon>
        <taxon>Carangaria</taxon>
        <taxon>Pleuronectiformes</taxon>
        <taxon>Pleuronectoidei</taxon>
        <taxon>Pleuronectidae</taxon>
        <taxon>Pleuronectes</taxon>
    </lineage>
</organism>
<dbReference type="AlphaFoldDB" id="A0A9N7TTZ9"/>
<protein>
    <submittedName>
        <fullName evidence="2">Uncharacterized protein</fullName>
    </submittedName>
</protein>
<name>A0A9N7TTZ9_PLEPL</name>
<evidence type="ECO:0000313" key="2">
    <source>
        <dbReference type="EMBL" id="CAB1418897.1"/>
    </source>
</evidence>
<dbReference type="Proteomes" id="UP001153269">
    <property type="component" value="Unassembled WGS sequence"/>
</dbReference>
<reference evidence="2" key="1">
    <citation type="submission" date="2020-03" db="EMBL/GenBank/DDBJ databases">
        <authorList>
            <person name="Weist P."/>
        </authorList>
    </citation>
    <scope>NUCLEOTIDE SEQUENCE</scope>
</reference>
<comment type="caution">
    <text evidence="2">The sequence shown here is derived from an EMBL/GenBank/DDBJ whole genome shotgun (WGS) entry which is preliminary data.</text>
</comment>